<reference evidence="1 2" key="1">
    <citation type="submission" date="2019-04" db="EMBL/GenBank/DDBJ databases">
        <authorList>
            <person name="Feng G."/>
            <person name="Zhang J."/>
            <person name="Zhu H."/>
        </authorList>
    </citation>
    <scope>NUCLEOTIDE SEQUENCE [LARGE SCALE GENOMIC DNA]</scope>
    <source>
        <strain evidence="1 2">JCM 17223</strain>
    </source>
</reference>
<dbReference type="OrthoDB" id="1128828at2"/>
<dbReference type="RefSeq" id="WP_135499538.1">
    <property type="nucleotide sequence ID" value="NZ_SRLD01000060.1"/>
</dbReference>
<dbReference type="SUPFAM" id="SSF46689">
    <property type="entry name" value="Homeodomain-like"/>
    <property type="match status" value="1"/>
</dbReference>
<dbReference type="InterPro" id="IPR036388">
    <property type="entry name" value="WH-like_DNA-bd_sf"/>
</dbReference>
<accession>A0A4Z0PER7</accession>
<dbReference type="Proteomes" id="UP000297739">
    <property type="component" value="Unassembled WGS sequence"/>
</dbReference>
<gene>
    <name evidence="1" type="ORF">E5J99_19755</name>
</gene>
<dbReference type="EMBL" id="SRLD01000060">
    <property type="protein sequence ID" value="TGE12836.1"/>
    <property type="molecule type" value="Genomic_DNA"/>
</dbReference>
<dbReference type="InterPro" id="IPR009057">
    <property type="entry name" value="Homeodomain-like_sf"/>
</dbReference>
<name>A0A4Z0PER7_9BACT</name>
<evidence type="ECO:0000313" key="2">
    <source>
        <dbReference type="Proteomes" id="UP000297739"/>
    </source>
</evidence>
<protein>
    <submittedName>
        <fullName evidence="1">Helix-turn-helix domain-containing protein</fullName>
    </submittedName>
</protein>
<dbReference type="Pfam" id="PF13565">
    <property type="entry name" value="HTH_32"/>
    <property type="match status" value="1"/>
</dbReference>
<dbReference type="Gene3D" id="1.10.10.10">
    <property type="entry name" value="Winged helix-like DNA-binding domain superfamily/Winged helix DNA-binding domain"/>
    <property type="match status" value="1"/>
</dbReference>
<organism evidence="1 2">
    <name type="scientific">Hymenobacter elongatus</name>
    <dbReference type="NCBI Taxonomy" id="877208"/>
    <lineage>
        <taxon>Bacteria</taxon>
        <taxon>Pseudomonadati</taxon>
        <taxon>Bacteroidota</taxon>
        <taxon>Cytophagia</taxon>
        <taxon>Cytophagales</taxon>
        <taxon>Hymenobacteraceae</taxon>
        <taxon>Hymenobacter</taxon>
    </lineage>
</organism>
<proteinExistence type="predicted"/>
<keyword evidence="2" id="KW-1185">Reference proteome</keyword>
<sequence length="144" mass="15319">MQKSHVTLTSAQEAHLTELTTRGTVAVKAYRRATALLALHAGQSYCAVARQVGVKYSTVSGWAQRFAAEGLAVLADQPRSGRPLQITGDERAKLTALACSKAPDGRSQWSLRLLAGKAVELGYCRQVSAASAHAILKKTRSSPS</sequence>
<dbReference type="AlphaFoldDB" id="A0A4Z0PER7"/>
<evidence type="ECO:0000313" key="1">
    <source>
        <dbReference type="EMBL" id="TGE12836.1"/>
    </source>
</evidence>
<comment type="caution">
    <text evidence="1">The sequence shown here is derived from an EMBL/GenBank/DDBJ whole genome shotgun (WGS) entry which is preliminary data.</text>
</comment>